<feature type="domain" description="Pyridoxamine 5'-phosphate oxidase N-terminal" evidence="1">
    <location>
        <begin position="9"/>
        <end position="137"/>
    </location>
</feature>
<dbReference type="SUPFAM" id="SSF50475">
    <property type="entry name" value="FMN-binding split barrel"/>
    <property type="match status" value="1"/>
</dbReference>
<accession>A0A1F5G1R4</accession>
<dbReference type="InterPro" id="IPR011576">
    <property type="entry name" value="Pyridox_Oxase_N"/>
</dbReference>
<dbReference type="AlphaFoldDB" id="A0A1F5G1R4"/>
<proteinExistence type="predicted"/>
<dbReference type="Gene3D" id="2.30.110.10">
    <property type="entry name" value="Electron Transport, Fmn-binding Protein, Chain A"/>
    <property type="match status" value="1"/>
</dbReference>
<sequence>MAQDLRQLIEGILRDSRDMVLATASGNIPWAAELVFGHDANFNLYWISDLNARHSQELEKNPNVAAVITVQPAGEIKDRGLQIQGKAYRLKEEEIVAAAREYFAKRGTPHMPKTIEEVNKLTQGRSWYVLKPTKIYILDEELFGYDRKEFIT</sequence>
<dbReference type="InterPro" id="IPR012349">
    <property type="entry name" value="Split_barrel_FMN-bd"/>
</dbReference>
<evidence type="ECO:0000313" key="3">
    <source>
        <dbReference type="Proteomes" id="UP000177069"/>
    </source>
</evidence>
<evidence type="ECO:0000313" key="2">
    <source>
        <dbReference type="EMBL" id="OGD85816.1"/>
    </source>
</evidence>
<comment type="caution">
    <text evidence="2">The sequence shown here is derived from an EMBL/GenBank/DDBJ whole genome shotgun (WGS) entry which is preliminary data.</text>
</comment>
<reference evidence="2 3" key="1">
    <citation type="journal article" date="2016" name="Nat. Commun.">
        <title>Thousands of microbial genomes shed light on interconnected biogeochemical processes in an aquifer system.</title>
        <authorList>
            <person name="Anantharaman K."/>
            <person name="Brown C.T."/>
            <person name="Hug L.A."/>
            <person name="Sharon I."/>
            <person name="Castelle C.J."/>
            <person name="Probst A.J."/>
            <person name="Thomas B.C."/>
            <person name="Singh A."/>
            <person name="Wilkins M.J."/>
            <person name="Karaoz U."/>
            <person name="Brodie E.L."/>
            <person name="Williams K.H."/>
            <person name="Hubbard S.S."/>
            <person name="Banfield J.F."/>
        </authorList>
    </citation>
    <scope>NUCLEOTIDE SEQUENCE [LARGE SCALE GENOMIC DNA]</scope>
</reference>
<name>A0A1F5G1R4_9BACT</name>
<organism evidence="2 3">
    <name type="scientific">Candidatus Curtissbacteria bacterium RIFCSPHIGHO2_01_FULL_41_13</name>
    <dbReference type="NCBI Taxonomy" id="1797745"/>
    <lineage>
        <taxon>Bacteria</taxon>
        <taxon>Candidatus Curtissiibacteriota</taxon>
    </lineage>
</organism>
<protein>
    <recommendedName>
        <fullName evidence="1">Pyridoxamine 5'-phosphate oxidase N-terminal domain-containing protein</fullName>
    </recommendedName>
</protein>
<dbReference type="Proteomes" id="UP000177069">
    <property type="component" value="Unassembled WGS sequence"/>
</dbReference>
<evidence type="ECO:0000259" key="1">
    <source>
        <dbReference type="Pfam" id="PF01243"/>
    </source>
</evidence>
<gene>
    <name evidence="2" type="ORF">A2696_02730</name>
</gene>
<dbReference type="Pfam" id="PF01243">
    <property type="entry name" value="PNPOx_N"/>
    <property type="match status" value="1"/>
</dbReference>
<dbReference type="EMBL" id="MFBA01000013">
    <property type="protein sequence ID" value="OGD85816.1"/>
    <property type="molecule type" value="Genomic_DNA"/>
</dbReference>